<reference evidence="2 3" key="1">
    <citation type="submission" date="2020-04" db="EMBL/GenBank/DDBJ databases">
        <title>MicrobeNet Type strains.</title>
        <authorList>
            <person name="Nicholson A.C."/>
        </authorList>
    </citation>
    <scope>NUCLEOTIDE SEQUENCE [LARGE SCALE GENOMIC DNA]</scope>
    <source>
        <strain evidence="2 3">CCUG 61472</strain>
    </source>
</reference>
<evidence type="ECO:0000313" key="2">
    <source>
        <dbReference type="EMBL" id="NKZ23700.1"/>
    </source>
</evidence>
<keyword evidence="1" id="KW-0472">Membrane</keyword>
<name>A0A7X6N253_9LACO</name>
<keyword evidence="1" id="KW-1133">Transmembrane helix</keyword>
<feature type="transmembrane region" description="Helical" evidence="1">
    <location>
        <begin position="41"/>
        <end position="61"/>
    </location>
</feature>
<comment type="caution">
    <text evidence="2">The sequence shown here is derived from an EMBL/GenBank/DDBJ whole genome shotgun (WGS) entry which is preliminary data.</text>
</comment>
<evidence type="ECO:0000256" key="1">
    <source>
        <dbReference type="SAM" id="Phobius"/>
    </source>
</evidence>
<accession>A0A7X6N253</accession>
<dbReference type="Proteomes" id="UP000549765">
    <property type="component" value="Unassembled WGS sequence"/>
</dbReference>
<dbReference type="AlphaFoldDB" id="A0A7X6N253"/>
<sequence>MKIIAIILFTMATIALVVFIMSTINIIRWRNIKEMQHASRLSLAISFLILLVSSIGGYWSIKSTSSKAVPIVPAIQKKDSALPGASQRTSIITNKSTNKPKGTMVNTFSNAKQYPYSQLVTSDKLASKAFALNQAQIVQVGNSNGHPFALVFDTSAPKDFYIIVFKDQETIKVGSKISITGVIGKRTNYQTNDKQTKTVPTIYVIQSVVTN</sequence>
<organism evidence="2 3">
    <name type="scientific">Periweissella fabalis</name>
    <dbReference type="NCBI Taxonomy" id="1070421"/>
    <lineage>
        <taxon>Bacteria</taxon>
        <taxon>Bacillati</taxon>
        <taxon>Bacillota</taxon>
        <taxon>Bacilli</taxon>
        <taxon>Lactobacillales</taxon>
        <taxon>Lactobacillaceae</taxon>
        <taxon>Periweissella</taxon>
    </lineage>
</organism>
<dbReference type="EMBL" id="JAAXPN010000001">
    <property type="protein sequence ID" value="NKZ23700.1"/>
    <property type="molecule type" value="Genomic_DNA"/>
</dbReference>
<evidence type="ECO:0000313" key="3">
    <source>
        <dbReference type="Proteomes" id="UP000549765"/>
    </source>
</evidence>
<proteinExistence type="predicted"/>
<gene>
    <name evidence="2" type="ORF">HF964_02605</name>
</gene>
<dbReference type="RefSeq" id="WP_168721484.1">
    <property type="nucleotide sequence ID" value="NZ_JAAXPN010000001.1"/>
</dbReference>
<keyword evidence="3" id="KW-1185">Reference proteome</keyword>
<protein>
    <submittedName>
        <fullName evidence="2">Uncharacterized protein</fullName>
    </submittedName>
</protein>
<keyword evidence="1" id="KW-0812">Transmembrane</keyword>
<feature type="transmembrane region" description="Helical" evidence="1">
    <location>
        <begin position="6"/>
        <end position="29"/>
    </location>
</feature>